<protein>
    <submittedName>
        <fullName evidence="1">Putative secreted protein</fullName>
    </submittedName>
</protein>
<dbReference type="AlphaFoldDB" id="A0A2M4DB31"/>
<evidence type="ECO:0000313" key="1">
    <source>
        <dbReference type="EMBL" id="MBW74701.1"/>
    </source>
</evidence>
<proteinExistence type="predicted"/>
<sequence length="78" mass="8660">MAAFAKFMADIFFFVVVAERRRGQGTLPPPFFSTGLSYSSAWFNLHISPLTLLAMTMSPMSMKTTMLLGVKSASVKEY</sequence>
<name>A0A2M4DB31_ANODA</name>
<dbReference type="EMBL" id="GGFL01010523">
    <property type="protein sequence ID" value="MBW74701.1"/>
    <property type="molecule type" value="Transcribed_RNA"/>
</dbReference>
<accession>A0A2M4DB31</accession>
<organism evidence="1">
    <name type="scientific">Anopheles darlingi</name>
    <name type="common">Mosquito</name>
    <dbReference type="NCBI Taxonomy" id="43151"/>
    <lineage>
        <taxon>Eukaryota</taxon>
        <taxon>Metazoa</taxon>
        <taxon>Ecdysozoa</taxon>
        <taxon>Arthropoda</taxon>
        <taxon>Hexapoda</taxon>
        <taxon>Insecta</taxon>
        <taxon>Pterygota</taxon>
        <taxon>Neoptera</taxon>
        <taxon>Endopterygota</taxon>
        <taxon>Diptera</taxon>
        <taxon>Nematocera</taxon>
        <taxon>Culicoidea</taxon>
        <taxon>Culicidae</taxon>
        <taxon>Anophelinae</taxon>
        <taxon>Anopheles</taxon>
    </lineage>
</organism>
<reference evidence="1" key="1">
    <citation type="submission" date="2018-01" db="EMBL/GenBank/DDBJ databases">
        <title>An insight into the sialome of Amazonian anophelines.</title>
        <authorList>
            <person name="Ribeiro J.M."/>
            <person name="Scarpassa V."/>
            <person name="Calvo E."/>
        </authorList>
    </citation>
    <scope>NUCLEOTIDE SEQUENCE</scope>
</reference>